<name>A0A6A6YLU5_9PEZI</name>
<reference evidence="7" key="2">
    <citation type="submission" date="2020-04" db="EMBL/GenBank/DDBJ databases">
        <authorList>
            <consortium name="NCBI Genome Project"/>
        </authorList>
    </citation>
    <scope>NUCLEOTIDE SEQUENCE</scope>
    <source>
        <strain evidence="7">CBS 304.34</strain>
    </source>
</reference>
<dbReference type="SUPFAM" id="SSF52540">
    <property type="entry name" value="P-loop containing nucleoside triphosphate hydrolases"/>
    <property type="match status" value="2"/>
</dbReference>
<feature type="region of interest" description="Disordered" evidence="2">
    <location>
        <begin position="521"/>
        <end position="582"/>
    </location>
</feature>
<feature type="region of interest" description="Disordered" evidence="2">
    <location>
        <begin position="306"/>
        <end position="342"/>
    </location>
</feature>
<sequence>MMLQPRLQKQTPKDLWDEAYNLFRNDKDKKKLMDGYEKFLETPPSSQDSTQPAVEAARARLTIGKETYVIKEKVDKIISAIIYAKDFITAAASLEPHAALAWAGVSVLLPVTLLSRYIIATPVYFSETEVQQLEVAFESKTVKLYSQILEHQIRLAYQCTRVKISRSFRDIVLADDWKAMLTEVKECEQSISKDLHVIDGHMIMAINVKTSTLVDSMRKMEISVERSHREERERYLHRLPRAEGAAFDSNRLQHEPLCLKDTRASMLRLIYEWSETPHGQHVFWLSGMAGTGKSTIARTVARRFSERGQLEPVSSSRKARVLSPMPPTSGRKTNGSISSGSHCPKSILRRCSITPSAFQEFKGCRQRQATNFRHEQARAANRPWSTFQEETGRDISAFLQHELTLVRKKSGLAEDWPKVKDVEKLVQKANGLFIYAATACKFIGDTNFLPKKQLSTLLKKSVRGNSQRQKLDKMYMQVLTQSILSDCELYDQPRVLERFRKVVGYIVILCESLRVRDLSHLLPAGGGESGGRGQRDTNNEEDDEDDKSDEDDESDENDESGGDNEKDEREDPEEEVKITLNELGSVLDVSNLTEVAP</sequence>
<evidence type="ECO:0000259" key="3">
    <source>
        <dbReference type="Pfam" id="PF17100"/>
    </source>
</evidence>
<dbReference type="Pfam" id="PF17100">
    <property type="entry name" value="NACHT_N"/>
    <property type="match status" value="1"/>
</dbReference>
<evidence type="ECO:0000256" key="1">
    <source>
        <dbReference type="ARBA" id="ARBA00022737"/>
    </source>
</evidence>
<feature type="domain" description="NWD NACHT-NTPase N-terminal" evidence="3">
    <location>
        <begin position="129"/>
        <end position="194"/>
    </location>
</feature>
<gene>
    <name evidence="5 7" type="ORF">BDZ99DRAFT_498848</name>
</gene>
<dbReference type="PANTHER" id="PTHR10039:SF16">
    <property type="entry name" value="GPI INOSITOL-DEACYLASE"/>
    <property type="match status" value="1"/>
</dbReference>
<dbReference type="GeneID" id="54464504"/>
<keyword evidence="6" id="KW-1185">Reference proteome</keyword>
<dbReference type="EMBL" id="MU003701">
    <property type="protein sequence ID" value="KAF2809508.1"/>
    <property type="molecule type" value="Genomic_DNA"/>
</dbReference>
<evidence type="ECO:0000313" key="6">
    <source>
        <dbReference type="Proteomes" id="UP000504636"/>
    </source>
</evidence>
<keyword evidence="1" id="KW-0677">Repeat</keyword>
<evidence type="ECO:0000259" key="4">
    <source>
        <dbReference type="Pfam" id="PF24883"/>
    </source>
</evidence>
<dbReference type="PANTHER" id="PTHR10039">
    <property type="entry name" value="AMELOGENIN"/>
    <property type="match status" value="1"/>
</dbReference>
<dbReference type="InterPro" id="IPR031359">
    <property type="entry name" value="NACHT_N"/>
</dbReference>
<dbReference type="Pfam" id="PF24883">
    <property type="entry name" value="NPHP3_N"/>
    <property type="match status" value="1"/>
</dbReference>
<evidence type="ECO:0000313" key="5">
    <source>
        <dbReference type="EMBL" id="KAF2809508.1"/>
    </source>
</evidence>
<evidence type="ECO:0000256" key="2">
    <source>
        <dbReference type="SAM" id="MobiDB-lite"/>
    </source>
</evidence>
<feature type="compositionally biased region" description="Polar residues" evidence="2">
    <location>
        <begin position="330"/>
        <end position="341"/>
    </location>
</feature>
<reference evidence="7" key="3">
    <citation type="submission" date="2025-04" db="UniProtKB">
        <authorList>
            <consortium name="RefSeq"/>
        </authorList>
    </citation>
    <scope>IDENTIFICATION</scope>
    <source>
        <strain evidence="7">CBS 304.34</strain>
    </source>
</reference>
<evidence type="ECO:0000313" key="7">
    <source>
        <dbReference type="RefSeq" id="XP_033576472.1"/>
    </source>
</evidence>
<feature type="domain" description="Nephrocystin 3-like N-terminal" evidence="4">
    <location>
        <begin position="272"/>
        <end position="309"/>
    </location>
</feature>
<organism evidence="5">
    <name type="scientific">Mytilinidion resinicola</name>
    <dbReference type="NCBI Taxonomy" id="574789"/>
    <lineage>
        <taxon>Eukaryota</taxon>
        <taxon>Fungi</taxon>
        <taxon>Dikarya</taxon>
        <taxon>Ascomycota</taxon>
        <taxon>Pezizomycotina</taxon>
        <taxon>Dothideomycetes</taxon>
        <taxon>Pleosporomycetidae</taxon>
        <taxon>Mytilinidiales</taxon>
        <taxon>Mytilinidiaceae</taxon>
        <taxon>Mytilinidion</taxon>
    </lineage>
</organism>
<dbReference type="Gene3D" id="3.40.50.300">
    <property type="entry name" value="P-loop containing nucleotide triphosphate hydrolases"/>
    <property type="match status" value="1"/>
</dbReference>
<accession>A0A6A6YLU5</accession>
<dbReference type="InterPro" id="IPR027417">
    <property type="entry name" value="P-loop_NTPase"/>
</dbReference>
<feature type="compositionally biased region" description="Acidic residues" evidence="2">
    <location>
        <begin position="539"/>
        <end position="562"/>
    </location>
</feature>
<reference evidence="5 7" key="1">
    <citation type="journal article" date="2020" name="Stud. Mycol.">
        <title>101 Dothideomycetes genomes: a test case for predicting lifestyles and emergence of pathogens.</title>
        <authorList>
            <person name="Haridas S."/>
            <person name="Albert R."/>
            <person name="Binder M."/>
            <person name="Bloem J."/>
            <person name="Labutti K."/>
            <person name="Salamov A."/>
            <person name="Andreopoulos B."/>
            <person name="Baker S."/>
            <person name="Barry K."/>
            <person name="Bills G."/>
            <person name="Bluhm B."/>
            <person name="Cannon C."/>
            <person name="Castanera R."/>
            <person name="Culley D."/>
            <person name="Daum C."/>
            <person name="Ezra D."/>
            <person name="Gonzalez J."/>
            <person name="Henrissat B."/>
            <person name="Kuo A."/>
            <person name="Liang C."/>
            <person name="Lipzen A."/>
            <person name="Lutzoni F."/>
            <person name="Magnuson J."/>
            <person name="Mondo S."/>
            <person name="Nolan M."/>
            <person name="Ohm R."/>
            <person name="Pangilinan J."/>
            <person name="Park H.-J."/>
            <person name="Ramirez L."/>
            <person name="Alfaro M."/>
            <person name="Sun H."/>
            <person name="Tritt A."/>
            <person name="Yoshinaga Y."/>
            <person name="Zwiers L.-H."/>
            <person name="Turgeon B."/>
            <person name="Goodwin S."/>
            <person name="Spatafora J."/>
            <person name="Crous P."/>
            <person name="Grigoriev I."/>
        </authorList>
    </citation>
    <scope>NUCLEOTIDE SEQUENCE</scope>
    <source>
        <strain evidence="5 7">CBS 304.34</strain>
    </source>
</reference>
<evidence type="ECO:0008006" key="8">
    <source>
        <dbReference type="Google" id="ProtNLM"/>
    </source>
</evidence>
<dbReference type="RefSeq" id="XP_033576472.1">
    <property type="nucleotide sequence ID" value="XM_033723611.1"/>
</dbReference>
<dbReference type="Proteomes" id="UP000504636">
    <property type="component" value="Unplaced"/>
</dbReference>
<protein>
    <recommendedName>
        <fullName evidence="8">NWD NACHT-NTPase N-terminal domain-containing protein</fullName>
    </recommendedName>
</protein>
<dbReference type="OrthoDB" id="674604at2759"/>
<proteinExistence type="predicted"/>
<dbReference type="InterPro" id="IPR056884">
    <property type="entry name" value="NPHP3-like_N"/>
</dbReference>
<dbReference type="AlphaFoldDB" id="A0A6A6YLU5"/>